<evidence type="ECO:0000256" key="1">
    <source>
        <dbReference type="ARBA" id="ARBA00004418"/>
    </source>
</evidence>
<dbReference type="RefSeq" id="WP_199603468.1">
    <property type="nucleotide sequence ID" value="NZ_JAEHJZ010000066.1"/>
</dbReference>
<feature type="signal peptide" evidence="5">
    <location>
        <begin position="1"/>
        <end position="24"/>
    </location>
</feature>
<name>A0A934KPA1_9FLAO</name>
<keyword evidence="9" id="KW-1185">Reference proteome</keyword>
<keyword evidence="4 8" id="KW-0456">Lyase</keyword>
<evidence type="ECO:0000256" key="5">
    <source>
        <dbReference type="SAM" id="SignalP"/>
    </source>
</evidence>
<keyword evidence="2 5" id="KW-0732">Signal</keyword>
<dbReference type="Pfam" id="PF07940">
    <property type="entry name" value="Hepar_II_III_C"/>
    <property type="match status" value="1"/>
</dbReference>
<dbReference type="SUPFAM" id="SSF48230">
    <property type="entry name" value="Chondroitin AC/alginate lyase"/>
    <property type="match status" value="1"/>
</dbReference>
<feature type="domain" description="Heparin-sulfate lyase N-terminal" evidence="7">
    <location>
        <begin position="31"/>
        <end position="370"/>
    </location>
</feature>
<dbReference type="Gene3D" id="2.70.98.70">
    <property type="match status" value="1"/>
</dbReference>
<dbReference type="Gene3D" id="1.50.10.100">
    <property type="entry name" value="Chondroitin AC/alginate lyase"/>
    <property type="match status" value="1"/>
</dbReference>
<evidence type="ECO:0000259" key="6">
    <source>
        <dbReference type="Pfam" id="PF07940"/>
    </source>
</evidence>
<keyword evidence="3" id="KW-0574">Periplasm</keyword>
<sequence>MSTRILKQNTIYLLFLISFCTITAQNTALNLFDKLDYQQSELKTIESLTASNSKNAALKELLKIYRAKENLYLQVDKDDVAFIKSTYPKDVATTIEVADQVLDKYFLFRYDWDMEKTNIPHQFKGEIDWKAIPNGDEEWCYMLNRHRYWVDLGKAYMLTGKEKYAKGFVDQATHWIDNNPIKEELKRLSWRRIEAGIRIENWIKAFEFIKHSKHVTPEFLAKYLNSLHEHATYINSDFNNFSKTSNWGVLEFQGVFNASQFLTEFKDAQKWQDDALANLTTCIDLQILPDGTQWEQSPMYHNEVFHCYMNVNLLAQQKGIELPETIVQKTKDMAYANVEWQKPNFHQPLLGDSDDTDLRGILTLAAHLFSDPTLKSRAFPELDYETFFLLGSQNAANYKNLKSKTPEFLSVFQESSGDVYMRTSWEQDATYSSFHMKRLGGGHGHDNLLHFSIFANNRDYLVDSGRYSYVDNDWRELFKGNKSHNTLGVDDLPNSMYKDSWMNTFEARSEGIYTNLTTDFDYAEAENTAYQRLEDPVAIKRRLLFLKPNVWLVFDSFSTHGEHKFSQYFNFPNEQIEVADDGITTTYPENNLRIQPIKELDIKLSDAWYSPEYNLKKESKSAELYKNAFST</sequence>
<comment type="subcellular location">
    <subcellularLocation>
        <location evidence="1">Periplasm</location>
    </subcellularLocation>
</comment>
<dbReference type="PANTHER" id="PTHR39210">
    <property type="entry name" value="HEPARIN-SULFATE LYASE"/>
    <property type="match status" value="1"/>
</dbReference>
<dbReference type="Pfam" id="PF16889">
    <property type="entry name" value="Hepar_II_III_N"/>
    <property type="match status" value="1"/>
</dbReference>
<dbReference type="InterPro" id="IPR012480">
    <property type="entry name" value="Hepar_II_III_C"/>
</dbReference>
<dbReference type="GO" id="GO:0016829">
    <property type="term" value="F:lyase activity"/>
    <property type="evidence" value="ECO:0007669"/>
    <property type="project" value="UniProtKB-KW"/>
</dbReference>
<dbReference type="Proteomes" id="UP000662373">
    <property type="component" value="Unassembled WGS sequence"/>
</dbReference>
<reference evidence="8 9" key="1">
    <citation type="submission" date="2020-09" db="EMBL/GenBank/DDBJ databases">
        <title>Draft genome of Gelidibacter salicanalis PAMC21136.</title>
        <authorList>
            <person name="Park H."/>
        </authorList>
    </citation>
    <scope>NUCLEOTIDE SEQUENCE [LARGE SCALE GENOMIC DNA]</scope>
    <source>
        <strain evidence="8 9">PAMC21136</strain>
    </source>
</reference>
<feature type="chain" id="PRO_5036844470" evidence="5">
    <location>
        <begin position="25"/>
        <end position="631"/>
    </location>
</feature>
<dbReference type="InterPro" id="IPR031680">
    <property type="entry name" value="Hepar_II_III_N"/>
</dbReference>
<evidence type="ECO:0000256" key="3">
    <source>
        <dbReference type="ARBA" id="ARBA00022764"/>
    </source>
</evidence>
<dbReference type="AlphaFoldDB" id="A0A934KPA1"/>
<dbReference type="PANTHER" id="PTHR39210:SF1">
    <property type="entry name" value="HEPARIN-SULFATE LYASE"/>
    <property type="match status" value="1"/>
</dbReference>
<dbReference type="EMBL" id="JAEHJZ010000066">
    <property type="protein sequence ID" value="MBJ7882982.1"/>
    <property type="molecule type" value="Genomic_DNA"/>
</dbReference>
<organism evidence="8 9">
    <name type="scientific">Gelidibacter salicanalis</name>
    <dbReference type="NCBI Taxonomy" id="291193"/>
    <lineage>
        <taxon>Bacteria</taxon>
        <taxon>Pseudomonadati</taxon>
        <taxon>Bacteroidota</taxon>
        <taxon>Flavobacteriia</taxon>
        <taxon>Flavobacteriales</taxon>
        <taxon>Flavobacteriaceae</taxon>
        <taxon>Gelidibacter</taxon>
    </lineage>
</organism>
<evidence type="ECO:0000256" key="2">
    <source>
        <dbReference type="ARBA" id="ARBA00022729"/>
    </source>
</evidence>
<dbReference type="GO" id="GO:0042597">
    <property type="term" value="C:periplasmic space"/>
    <property type="evidence" value="ECO:0007669"/>
    <property type="project" value="UniProtKB-SubCell"/>
</dbReference>
<feature type="domain" description="Heparinase II/III-like C-terminal" evidence="6">
    <location>
        <begin position="439"/>
        <end position="619"/>
    </location>
</feature>
<evidence type="ECO:0000256" key="4">
    <source>
        <dbReference type="ARBA" id="ARBA00023239"/>
    </source>
</evidence>
<evidence type="ECO:0000259" key="7">
    <source>
        <dbReference type="Pfam" id="PF16889"/>
    </source>
</evidence>
<comment type="caution">
    <text evidence="8">The sequence shown here is derived from an EMBL/GenBank/DDBJ whole genome shotgun (WGS) entry which is preliminary data.</text>
</comment>
<evidence type="ECO:0000313" key="8">
    <source>
        <dbReference type="EMBL" id="MBJ7882982.1"/>
    </source>
</evidence>
<gene>
    <name evidence="8" type="ORF">JEM65_20305</name>
</gene>
<accession>A0A934KPA1</accession>
<evidence type="ECO:0000313" key="9">
    <source>
        <dbReference type="Proteomes" id="UP000662373"/>
    </source>
</evidence>
<dbReference type="InterPro" id="IPR008929">
    <property type="entry name" value="Chondroitin_lyas"/>
</dbReference>
<protein>
    <submittedName>
        <fullName evidence="8">Alginate lyase family protein</fullName>
    </submittedName>
</protein>
<proteinExistence type="predicted"/>